<reference evidence="5 6" key="1">
    <citation type="submission" date="2018-07" db="EMBL/GenBank/DDBJ databases">
        <title>Ureaplasma urealyticum 1000 the multidrug-resistant clinical isolate obtained from scrapings of the urogenital tract of a woman with inflammatory diseases of the reproductive organs.</title>
        <authorList>
            <person name="Kolesnikova E.A."/>
            <person name="Alekseeva A.E."/>
            <person name="Brusnigina N.F."/>
            <person name="Makhova M.A."/>
        </authorList>
    </citation>
    <scope>NUCLEOTIDE SEQUENCE [LARGE SCALE GENOMIC DNA]</scope>
    <source>
        <strain evidence="5 6">1000</strain>
    </source>
</reference>
<dbReference type="Pfam" id="PF08282">
    <property type="entry name" value="Hydrolase_3"/>
    <property type="match status" value="1"/>
</dbReference>
<dbReference type="GO" id="GO:0000287">
    <property type="term" value="F:magnesium ion binding"/>
    <property type="evidence" value="ECO:0007669"/>
    <property type="project" value="TreeGrafter"/>
</dbReference>
<evidence type="ECO:0000313" key="8">
    <source>
        <dbReference type="Proteomes" id="UP001201240"/>
    </source>
</evidence>
<dbReference type="NCBIfam" id="TIGR01484">
    <property type="entry name" value="HAD-SF-IIB"/>
    <property type="match status" value="1"/>
</dbReference>
<dbReference type="GO" id="GO:0016791">
    <property type="term" value="F:phosphatase activity"/>
    <property type="evidence" value="ECO:0007669"/>
    <property type="project" value="UniProtKB-ARBA"/>
</dbReference>
<reference evidence="3 8" key="3">
    <citation type="submission" date="2021-10" db="EMBL/GenBank/DDBJ databases">
        <title>Sequencing the mobilome of antimicrobial resistant bacterial isolates spanning a range of GC content: The potential of a sustainable low cost, low infrastructure approach for surveillance with Oxford Nanopore sequencing.</title>
        <authorList>
            <person name="Sands K."/>
        </authorList>
    </citation>
    <scope>NUCLEOTIDE SEQUENCE [LARGE SCALE GENOMIC DNA]</scope>
    <source>
        <strain evidence="3 8">MIN-202</strain>
    </source>
</reference>
<comment type="similarity">
    <text evidence="1">Belongs to the HAD-like hydrolase superfamily. Cof family.</text>
</comment>
<feature type="coiled-coil region" evidence="2">
    <location>
        <begin position="141"/>
        <end position="171"/>
    </location>
</feature>
<dbReference type="NCBIfam" id="TIGR00099">
    <property type="entry name" value="Cof-subfamily"/>
    <property type="match status" value="1"/>
</dbReference>
<dbReference type="InterPro" id="IPR023214">
    <property type="entry name" value="HAD_sf"/>
</dbReference>
<reference evidence="4 7" key="2">
    <citation type="submission" date="2019-07" db="EMBL/GenBank/DDBJ databases">
        <title>Comparative genomics of three clinical Ureaplasma species: analysis of their core genomes and virulence factors.</title>
        <authorList>
            <person name="Yang T."/>
            <person name="Zhang Y."/>
            <person name="Li X."/>
            <person name="Kong Y."/>
            <person name="Yu H."/>
            <person name="Ruan Z."/>
            <person name="Xie X."/>
            <person name="Zhang J."/>
        </authorList>
    </citation>
    <scope>NUCLEOTIDE SEQUENCE [LARGE SCALE GENOMIC DNA]</scope>
    <source>
        <strain evidence="4 7">132</strain>
    </source>
</reference>
<dbReference type="CDD" id="cd07516">
    <property type="entry name" value="HAD_Pase"/>
    <property type="match status" value="1"/>
</dbReference>
<gene>
    <name evidence="5" type="ORF">DSQ42_00805</name>
    <name evidence="4" type="ORF">FJM05_00805</name>
    <name evidence="3" type="ORF">LH652_00815</name>
</gene>
<dbReference type="RefSeq" id="WP_004025938.1">
    <property type="nucleotide sequence ID" value="NZ_CAMXZD010000008.1"/>
</dbReference>
<keyword evidence="2" id="KW-0175">Coiled coil</keyword>
<evidence type="ECO:0000256" key="2">
    <source>
        <dbReference type="SAM" id="Coils"/>
    </source>
</evidence>
<dbReference type="InterPro" id="IPR000150">
    <property type="entry name" value="Cof"/>
</dbReference>
<dbReference type="Proteomes" id="UP000253077">
    <property type="component" value="Unassembled WGS sequence"/>
</dbReference>
<sequence length="293" mass="32942">MGKNDKYLIACDLDGTLLNNESDISQKTIDGIKKIIDQGHIFCIVTGRPLRGSIHIYEKLGLNTLMANYNGSYISNPSDKKFTPVNMTFSKNIVSAILKNRFIAKNIVNAVVEADNVATVLNSNMDLNIWKSFIDIFHVPIRDMNEKNNILNQTNNDINNLIKDANALLLNVNDKALFDSMVYHIKQIAPTLAVRSWSARIDDKFEVIEVNSSFADKAMAMKYLSSYYGIPLERCIAFGDGENDLTMLNNAGYGFAMKNGTRPAKLLARHITKHTNVENGVVWELEYVLNEKK</sequence>
<evidence type="ECO:0000313" key="7">
    <source>
        <dbReference type="Proteomes" id="UP000318231"/>
    </source>
</evidence>
<organism evidence="4 7">
    <name type="scientific">Ureaplasma urealyticum</name>
    <name type="common">Ureaplasma urealyticum biotype 2</name>
    <dbReference type="NCBI Taxonomy" id="2130"/>
    <lineage>
        <taxon>Bacteria</taxon>
        <taxon>Bacillati</taxon>
        <taxon>Mycoplasmatota</taxon>
        <taxon>Mycoplasmoidales</taxon>
        <taxon>Mycoplasmoidaceae</taxon>
        <taxon>Ureaplasma</taxon>
    </lineage>
</organism>
<dbReference type="GO" id="GO:0005829">
    <property type="term" value="C:cytosol"/>
    <property type="evidence" value="ECO:0007669"/>
    <property type="project" value="TreeGrafter"/>
</dbReference>
<evidence type="ECO:0000313" key="6">
    <source>
        <dbReference type="Proteomes" id="UP000253077"/>
    </source>
</evidence>
<dbReference type="Gene3D" id="3.30.1240.10">
    <property type="match status" value="1"/>
</dbReference>
<dbReference type="Proteomes" id="UP001201240">
    <property type="component" value="Unassembled WGS sequence"/>
</dbReference>
<evidence type="ECO:0000256" key="1">
    <source>
        <dbReference type="ARBA" id="ARBA00034778"/>
    </source>
</evidence>
<dbReference type="InterPro" id="IPR006379">
    <property type="entry name" value="HAD-SF_hydro_IIB"/>
</dbReference>
<evidence type="ECO:0000313" key="3">
    <source>
        <dbReference type="EMBL" id="MCF1348837.1"/>
    </source>
</evidence>
<keyword evidence="4" id="KW-0378">Hydrolase</keyword>
<dbReference type="GeneID" id="93848646"/>
<dbReference type="InterPro" id="IPR036412">
    <property type="entry name" value="HAD-like_sf"/>
</dbReference>
<dbReference type="PANTHER" id="PTHR10000:SF23">
    <property type="entry name" value="5-AMINO-6-(5-PHOSPHO-D-RIBITYLAMINO)URACIL PHOSPHATASE YITU"/>
    <property type="match status" value="1"/>
</dbReference>
<evidence type="ECO:0000313" key="5">
    <source>
        <dbReference type="EMBL" id="RCJ01335.1"/>
    </source>
</evidence>
<dbReference type="EMBL" id="CP041200">
    <property type="protein sequence ID" value="QDI64739.1"/>
    <property type="molecule type" value="Genomic_DNA"/>
</dbReference>
<dbReference type="PROSITE" id="PS01229">
    <property type="entry name" value="COF_2"/>
    <property type="match status" value="1"/>
</dbReference>
<dbReference type="Proteomes" id="UP000318231">
    <property type="component" value="Chromosome"/>
</dbReference>
<dbReference type="EMBL" id="JAJBIS010000001">
    <property type="protein sequence ID" value="MCF1348837.1"/>
    <property type="molecule type" value="Genomic_DNA"/>
</dbReference>
<accession>A0AAP9D7A2</accession>
<dbReference type="SUPFAM" id="SSF56784">
    <property type="entry name" value="HAD-like"/>
    <property type="match status" value="1"/>
</dbReference>
<dbReference type="Gene3D" id="3.40.50.1000">
    <property type="entry name" value="HAD superfamily/HAD-like"/>
    <property type="match status" value="1"/>
</dbReference>
<evidence type="ECO:0000313" key="4">
    <source>
        <dbReference type="EMBL" id="QDI64739.1"/>
    </source>
</evidence>
<protein>
    <submittedName>
        <fullName evidence="4">Cof-type HAD-IIB family hydrolase</fullName>
    </submittedName>
</protein>
<dbReference type="EMBL" id="QOKT01000006">
    <property type="protein sequence ID" value="RCJ01335.1"/>
    <property type="molecule type" value="Genomic_DNA"/>
</dbReference>
<dbReference type="AlphaFoldDB" id="A0AAP9D7A2"/>
<name>A0AAP9D7A2_UREUR</name>
<dbReference type="PROSITE" id="PS01228">
    <property type="entry name" value="COF_1"/>
    <property type="match status" value="1"/>
</dbReference>
<proteinExistence type="inferred from homology"/>
<dbReference type="PANTHER" id="PTHR10000">
    <property type="entry name" value="PHOSPHOSERINE PHOSPHATASE"/>
    <property type="match status" value="1"/>
</dbReference>